<gene>
    <name evidence="1" type="ORF">N7376_20820</name>
</gene>
<protein>
    <submittedName>
        <fullName evidence="1">Uncharacterized protein</fullName>
    </submittedName>
</protein>
<dbReference type="AlphaFoldDB" id="A0AA42H6F1"/>
<dbReference type="Proteomes" id="UP001158087">
    <property type="component" value="Unassembled WGS sequence"/>
</dbReference>
<comment type="caution">
    <text evidence="1">The sequence shown here is derived from an EMBL/GenBank/DDBJ whole genome shotgun (WGS) entry which is preliminary data.</text>
</comment>
<organism evidence="1 2">
    <name type="scientific">Brucella intermedia GD04153</name>
    <dbReference type="NCBI Taxonomy" id="2975438"/>
    <lineage>
        <taxon>Bacteria</taxon>
        <taxon>Pseudomonadati</taxon>
        <taxon>Pseudomonadota</taxon>
        <taxon>Alphaproteobacteria</taxon>
        <taxon>Hyphomicrobiales</taxon>
        <taxon>Brucellaceae</taxon>
        <taxon>Brucella/Ochrobactrum group</taxon>
        <taxon>Brucella</taxon>
    </lineage>
</organism>
<name>A0AA42H6F1_9HYPH</name>
<sequence>MLRILIKALIRFGNANASLNDAISVKTAFPAKAWSVHAGKSVRSTGFHPAAMRNIMRRNK</sequence>
<evidence type="ECO:0000313" key="1">
    <source>
        <dbReference type="EMBL" id="MDH0126418.1"/>
    </source>
</evidence>
<accession>A0AA42H6F1</accession>
<reference evidence="1" key="1">
    <citation type="submission" date="2022-09" db="EMBL/GenBank/DDBJ databases">
        <title>Intensive care unit water sources are persistently colonized with multi-drug resistant bacteria and are the site of extensive horizontal gene transfer of antibiotic resistance genes.</title>
        <authorList>
            <person name="Diorio-Toth L."/>
        </authorList>
    </citation>
    <scope>NUCLEOTIDE SEQUENCE</scope>
    <source>
        <strain evidence="1">GD04153</strain>
    </source>
</reference>
<dbReference type="EMBL" id="JAODYY010000012">
    <property type="protein sequence ID" value="MDH0126418.1"/>
    <property type="molecule type" value="Genomic_DNA"/>
</dbReference>
<proteinExistence type="predicted"/>
<evidence type="ECO:0000313" key="2">
    <source>
        <dbReference type="Proteomes" id="UP001158087"/>
    </source>
</evidence>